<dbReference type="AlphaFoldDB" id="W7BLS7"/>
<evidence type="ECO:0000313" key="2">
    <source>
        <dbReference type="Proteomes" id="UP000019254"/>
    </source>
</evidence>
<dbReference type="EMBL" id="AODE01000025">
    <property type="protein sequence ID" value="EUJ27919.1"/>
    <property type="molecule type" value="Genomic_DNA"/>
</dbReference>
<evidence type="ECO:0000313" key="1">
    <source>
        <dbReference type="EMBL" id="EUJ27919.1"/>
    </source>
</evidence>
<reference evidence="1 2" key="1">
    <citation type="journal article" date="2014" name="Int. J. Syst. Evol. Microbiol.">
        <title>Listeria floridensis sp. nov., Listeria aquatica sp. nov., Listeria cornellensis sp. nov., Listeria riparia sp. nov. and Listeria grandensis sp. nov., from agricultural and natural environments.</title>
        <authorList>
            <person name="den Bakker H.C."/>
            <person name="Warchocki S."/>
            <person name="Wright E.M."/>
            <person name="Allred A.F."/>
            <person name="Ahlstrom C."/>
            <person name="Manuel C.S."/>
            <person name="Stasiewicz M.J."/>
            <person name="Burrell A."/>
            <person name="Roof S."/>
            <person name="Strawn L."/>
            <person name="Fortes E.D."/>
            <person name="Nightingale K.K."/>
            <person name="Kephart D."/>
            <person name="Wiedmann M."/>
        </authorList>
    </citation>
    <scope>NUCLEOTIDE SEQUENCE [LARGE SCALE GENOMIC DNA]</scope>
    <source>
        <strain evidence="2">FSL F6-969</strain>
    </source>
</reference>
<name>W7BLS7_9LIST</name>
<proteinExistence type="predicted"/>
<organism evidence="1 2">
    <name type="scientific">Listeria cornellensis FSL F6-0969</name>
    <dbReference type="NCBI Taxonomy" id="1265820"/>
    <lineage>
        <taxon>Bacteria</taxon>
        <taxon>Bacillati</taxon>
        <taxon>Bacillota</taxon>
        <taxon>Bacilli</taxon>
        <taxon>Bacillales</taxon>
        <taxon>Listeriaceae</taxon>
        <taxon>Listeria</taxon>
    </lineage>
</organism>
<gene>
    <name evidence="1" type="ORF">PCORN_13137</name>
</gene>
<comment type="caution">
    <text evidence="1">The sequence shown here is derived from an EMBL/GenBank/DDBJ whole genome shotgun (WGS) entry which is preliminary data.</text>
</comment>
<accession>W7BLS7</accession>
<sequence length="80" mass="9348">MTYHRFQIQLQRPTPRKLHALHKKQVRLFPAAAPVFVGAEPAVSAFHSIQLQRPDPRNFRALRKNQVRVFTTAPNKFFQV</sequence>
<keyword evidence="2" id="KW-1185">Reference proteome</keyword>
<protein>
    <submittedName>
        <fullName evidence="1">Uncharacterized protein</fullName>
    </submittedName>
</protein>
<dbReference type="Proteomes" id="UP000019254">
    <property type="component" value="Unassembled WGS sequence"/>
</dbReference>